<protein>
    <recommendedName>
        <fullName evidence="3">F-box domain-containing protein</fullName>
    </recommendedName>
</protein>
<sequence length="535" mass="59776">MVELPNEVWYHIASFVPQEEWNRLLAINHVFLDIAFNMRYSEVLLITRHATVAMKILDRVSDPFIAKRVKTLTLRLTHIKEQPLPSRAASSSSLTGPMSLAARDNGFVRTHLHDTLQYIFRSARRPPVPAGGWTGNGLPSPATSPAVTFGEIMQKLIEITPRFLSVKTLSVDSWDLPPAFDLRPLYEAFWGSRPSSTITLHPRFSGLHKPIPMTFGDRLTTLFIGGNLENHRVLIKSRPRLASLQELRIEFTNNLFRVDPEADAEILVRDIATFVKGMGSTLKKLCVWSWASTDLSMFFTALAGIILRGPKMNLNPVNHFPVLDSLHIRTPFNRAFRDPSGLKDLIAVTSSSLKQLELRLNPSGLAIDPACELPLAQWLIGDLLLPSESESSNSSSEGLNPLANLTILDIYPTNLGQGIDFLLDVIKKCSGTLVDVTIRDRYLQPAEATVVIEALAKCKELKALRFNVWRLDLDLLDLLAKSVPGVERFWVSVSDDWRRTPDDLIGQQSDAKTMNAFARSIPSLTSFYGNGHLKL</sequence>
<keyword evidence="2" id="KW-1185">Reference proteome</keyword>
<evidence type="ECO:0000313" key="2">
    <source>
        <dbReference type="Proteomes" id="UP000284842"/>
    </source>
</evidence>
<proteinExistence type="predicted"/>
<name>A0A409YE27_9AGAR</name>
<dbReference type="Proteomes" id="UP000284842">
    <property type="component" value="Unassembled WGS sequence"/>
</dbReference>
<evidence type="ECO:0000313" key="1">
    <source>
        <dbReference type="EMBL" id="PPR01272.1"/>
    </source>
</evidence>
<dbReference type="Gene3D" id="3.80.10.10">
    <property type="entry name" value="Ribonuclease Inhibitor"/>
    <property type="match status" value="1"/>
</dbReference>
<dbReference type="EMBL" id="NHTK01001262">
    <property type="protein sequence ID" value="PPR01272.1"/>
    <property type="molecule type" value="Genomic_DNA"/>
</dbReference>
<dbReference type="InterPro" id="IPR032675">
    <property type="entry name" value="LRR_dom_sf"/>
</dbReference>
<evidence type="ECO:0008006" key="3">
    <source>
        <dbReference type="Google" id="ProtNLM"/>
    </source>
</evidence>
<comment type="caution">
    <text evidence="1">The sequence shown here is derived from an EMBL/GenBank/DDBJ whole genome shotgun (WGS) entry which is preliminary data.</text>
</comment>
<reference evidence="1 2" key="1">
    <citation type="journal article" date="2018" name="Evol. Lett.">
        <title>Horizontal gene cluster transfer increased hallucinogenic mushroom diversity.</title>
        <authorList>
            <person name="Reynolds H.T."/>
            <person name="Vijayakumar V."/>
            <person name="Gluck-Thaler E."/>
            <person name="Korotkin H.B."/>
            <person name="Matheny P.B."/>
            <person name="Slot J.C."/>
        </authorList>
    </citation>
    <scope>NUCLEOTIDE SEQUENCE [LARGE SCALE GENOMIC DNA]</scope>
    <source>
        <strain evidence="1 2">2629</strain>
    </source>
</reference>
<accession>A0A409YE27</accession>
<dbReference type="InParanoid" id="A0A409YE27"/>
<dbReference type="OrthoDB" id="3071584at2759"/>
<organism evidence="1 2">
    <name type="scientific">Panaeolus cyanescens</name>
    <dbReference type="NCBI Taxonomy" id="181874"/>
    <lineage>
        <taxon>Eukaryota</taxon>
        <taxon>Fungi</taxon>
        <taxon>Dikarya</taxon>
        <taxon>Basidiomycota</taxon>
        <taxon>Agaricomycotina</taxon>
        <taxon>Agaricomycetes</taxon>
        <taxon>Agaricomycetidae</taxon>
        <taxon>Agaricales</taxon>
        <taxon>Agaricineae</taxon>
        <taxon>Galeropsidaceae</taxon>
        <taxon>Panaeolus</taxon>
    </lineage>
</organism>
<dbReference type="SUPFAM" id="SSF52047">
    <property type="entry name" value="RNI-like"/>
    <property type="match status" value="1"/>
</dbReference>
<dbReference type="AlphaFoldDB" id="A0A409YE27"/>
<gene>
    <name evidence="1" type="ORF">CVT24_006035</name>
</gene>